<accession>A0A250WQR6</accession>
<dbReference type="PANTHER" id="PTHR42748">
    <property type="entry name" value="NITROGEN METABOLITE REPRESSION PROTEIN NMRA FAMILY MEMBER"/>
    <property type="match status" value="1"/>
</dbReference>
<evidence type="ECO:0000259" key="2">
    <source>
        <dbReference type="Pfam" id="PF13460"/>
    </source>
</evidence>
<dbReference type="SUPFAM" id="SSF51735">
    <property type="entry name" value="NAD(P)-binding Rossmann-fold domains"/>
    <property type="match status" value="1"/>
</dbReference>
<name>A0A250WQR6_9CHLO</name>
<comment type="caution">
    <text evidence="3">The sequence shown here is derived from an EMBL/GenBank/DDBJ whole genome shotgun (WGS) entry which is preliminary data.</text>
</comment>
<dbReference type="InterPro" id="IPR016040">
    <property type="entry name" value="NAD(P)-bd_dom"/>
</dbReference>
<evidence type="ECO:0000313" key="4">
    <source>
        <dbReference type="Proteomes" id="UP000232323"/>
    </source>
</evidence>
<protein>
    <recommendedName>
        <fullName evidence="2">NAD(P)-binding domain-containing protein</fullName>
    </recommendedName>
</protein>
<proteinExistence type="predicted"/>
<dbReference type="InterPro" id="IPR036291">
    <property type="entry name" value="NAD(P)-bd_dom_sf"/>
</dbReference>
<dbReference type="Proteomes" id="UP000232323">
    <property type="component" value="Unassembled WGS sequence"/>
</dbReference>
<dbReference type="AlphaFoldDB" id="A0A250WQR6"/>
<dbReference type="InterPro" id="IPR051164">
    <property type="entry name" value="NmrA-like_oxidored"/>
</dbReference>
<feature type="domain" description="NAD(P)-binding" evidence="2">
    <location>
        <begin position="9"/>
        <end position="192"/>
    </location>
</feature>
<dbReference type="PANTHER" id="PTHR42748:SF1">
    <property type="entry name" value="SLR0317 PROTEIN"/>
    <property type="match status" value="1"/>
</dbReference>
<dbReference type="Pfam" id="PF13460">
    <property type="entry name" value="NAD_binding_10"/>
    <property type="match status" value="1"/>
</dbReference>
<sequence length="216" mass="22791">MMNILVASASAKTGCAVVEILSAQGTVKIKALVRNPSSNTAKSIAALPNVSLVVGDFNDVQSIKDALHGVDRATLLGKNHSTTERLITLCNEIMKLAFIAAATEAGVEAVVRISTYGALIGLNSTGVTGVYAKAHARIEQYIEDHDSKQLAGSAAEAKATGHISMPVADNTSTFAMIDPRDVAGAAVAILVQPTEKLQQFLSLRQVQVHRPERKSF</sequence>
<dbReference type="OrthoDB" id="9997102at2759"/>
<gene>
    <name evidence="3" type="ORF">CEUSTIGMA_g464.t1</name>
</gene>
<evidence type="ECO:0000256" key="1">
    <source>
        <dbReference type="ARBA" id="ARBA00022857"/>
    </source>
</evidence>
<evidence type="ECO:0000313" key="3">
    <source>
        <dbReference type="EMBL" id="GAX73012.1"/>
    </source>
</evidence>
<organism evidence="3 4">
    <name type="scientific">Chlamydomonas eustigma</name>
    <dbReference type="NCBI Taxonomy" id="1157962"/>
    <lineage>
        <taxon>Eukaryota</taxon>
        <taxon>Viridiplantae</taxon>
        <taxon>Chlorophyta</taxon>
        <taxon>core chlorophytes</taxon>
        <taxon>Chlorophyceae</taxon>
        <taxon>CS clade</taxon>
        <taxon>Chlamydomonadales</taxon>
        <taxon>Chlamydomonadaceae</taxon>
        <taxon>Chlamydomonas</taxon>
    </lineage>
</organism>
<dbReference type="Gene3D" id="3.90.25.10">
    <property type="entry name" value="UDP-galactose 4-epimerase, domain 1"/>
    <property type="match status" value="1"/>
</dbReference>
<keyword evidence="4" id="KW-1185">Reference proteome</keyword>
<dbReference type="STRING" id="1157962.A0A250WQR6"/>
<keyword evidence="1" id="KW-0521">NADP</keyword>
<dbReference type="EMBL" id="BEGY01000002">
    <property type="protein sequence ID" value="GAX73012.1"/>
    <property type="molecule type" value="Genomic_DNA"/>
</dbReference>
<reference evidence="3 4" key="1">
    <citation type="submission" date="2017-08" db="EMBL/GenBank/DDBJ databases">
        <title>Acidophilic green algal genome provides insights into adaptation to an acidic environment.</title>
        <authorList>
            <person name="Hirooka S."/>
            <person name="Hirose Y."/>
            <person name="Kanesaki Y."/>
            <person name="Higuchi S."/>
            <person name="Fujiwara T."/>
            <person name="Onuma R."/>
            <person name="Era A."/>
            <person name="Ohbayashi R."/>
            <person name="Uzuka A."/>
            <person name="Nozaki H."/>
            <person name="Yoshikawa H."/>
            <person name="Miyagishima S.Y."/>
        </authorList>
    </citation>
    <scope>NUCLEOTIDE SEQUENCE [LARGE SCALE GENOMIC DNA]</scope>
    <source>
        <strain evidence="3 4">NIES-2499</strain>
    </source>
</reference>
<dbReference type="Gene3D" id="3.40.50.720">
    <property type="entry name" value="NAD(P)-binding Rossmann-like Domain"/>
    <property type="match status" value="1"/>
</dbReference>